<evidence type="ECO:0000256" key="8">
    <source>
        <dbReference type="ARBA" id="ARBA00023163"/>
    </source>
</evidence>
<reference evidence="11" key="1">
    <citation type="submission" date="2020-04" db="EMBL/GenBank/DDBJ databases">
        <authorList>
            <person name="Alioto T."/>
            <person name="Alioto T."/>
            <person name="Gomez Garrido J."/>
        </authorList>
    </citation>
    <scope>NUCLEOTIDE SEQUENCE</scope>
    <source>
        <strain evidence="11">A484AB</strain>
    </source>
</reference>
<keyword evidence="4" id="KW-0863">Zinc-finger</keyword>
<organism evidence="11 12">
    <name type="scientific">Paramuricea clavata</name>
    <name type="common">Red gorgonian</name>
    <name type="synonym">Violescent sea-whip</name>
    <dbReference type="NCBI Taxonomy" id="317549"/>
    <lineage>
        <taxon>Eukaryota</taxon>
        <taxon>Metazoa</taxon>
        <taxon>Cnidaria</taxon>
        <taxon>Anthozoa</taxon>
        <taxon>Octocorallia</taxon>
        <taxon>Malacalcyonacea</taxon>
        <taxon>Plexauridae</taxon>
        <taxon>Paramuricea</taxon>
    </lineage>
</organism>
<dbReference type="InterPro" id="IPR036060">
    <property type="entry name" value="Znf_C2H2C_sf"/>
</dbReference>
<evidence type="ECO:0000256" key="2">
    <source>
        <dbReference type="ARBA" id="ARBA00022723"/>
    </source>
</evidence>
<keyword evidence="12" id="KW-1185">Reference proteome</keyword>
<comment type="subcellular location">
    <subcellularLocation>
        <location evidence="1">Nucleus</location>
    </subcellularLocation>
</comment>
<evidence type="ECO:0000256" key="1">
    <source>
        <dbReference type="ARBA" id="ARBA00004123"/>
    </source>
</evidence>
<dbReference type="InterPro" id="IPR002515">
    <property type="entry name" value="Znf_C2H2C"/>
</dbReference>
<dbReference type="Gene3D" id="4.10.320.30">
    <property type="match status" value="2"/>
</dbReference>
<evidence type="ECO:0000256" key="4">
    <source>
        <dbReference type="ARBA" id="ARBA00022771"/>
    </source>
</evidence>
<keyword evidence="7" id="KW-0805">Transcription regulation</keyword>
<evidence type="ECO:0000313" key="12">
    <source>
        <dbReference type="Proteomes" id="UP001152795"/>
    </source>
</evidence>
<dbReference type="GO" id="GO:0005634">
    <property type="term" value="C:nucleus"/>
    <property type="evidence" value="ECO:0007669"/>
    <property type="project" value="UniProtKB-SubCell"/>
</dbReference>
<evidence type="ECO:0000313" key="11">
    <source>
        <dbReference type="EMBL" id="CAB3976722.1"/>
    </source>
</evidence>
<keyword evidence="5" id="KW-0862">Zinc</keyword>
<evidence type="ECO:0000256" key="9">
    <source>
        <dbReference type="ARBA" id="ARBA00023242"/>
    </source>
</evidence>
<gene>
    <name evidence="11" type="ORF">PACLA_8A046224</name>
</gene>
<dbReference type="PROSITE" id="PS50105">
    <property type="entry name" value="SAM_DOMAIN"/>
    <property type="match status" value="1"/>
</dbReference>
<feature type="compositionally biased region" description="Polar residues" evidence="10">
    <location>
        <begin position="145"/>
        <end position="157"/>
    </location>
</feature>
<evidence type="ECO:0000256" key="6">
    <source>
        <dbReference type="ARBA" id="ARBA00022853"/>
    </source>
</evidence>
<keyword evidence="3" id="KW-0677">Repeat</keyword>
<dbReference type="PANTHER" id="PTHR12247:SF131">
    <property type="entry name" value="LD05287P"/>
    <property type="match status" value="1"/>
</dbReference>
<feature type="compositionally biased region" description="Polar residues" evidence="10">
    <location>
        <begin position="825"/>
        <end position="842"/>
    </location>
</feature>
<dbReference type="PROSITE" id="PS51802">
    <property type="entry name" value="ZF_CCHHC"/>
    <property type="match status" value="2"/>
</dbReference>
<evidence type="ECO:0000256" key="3">
    <source>
        <dbReference type="ARBA" id="ARBA00022737"/>
    </source>
</evidence>
<sequence>MISKVHLMASMDEANIDGQNENKNSRLLQPEHDSVEMGPNRKSPMGSNFVFAREIRPKQIMVDHSIGTPPLKKIKTESSIGNGQNGYPVASMHHTPAISSAPSPQMANIMIPNNPLSKLHELNKNITPTSFKTSSPQSSSFASIVHSNNPTAIPTSAPSHPKPPVHPSSSPKPGRPSNAMYQTIAPKKQPFDVNTMNAMNAMANRELSGGKVRQLGGMSPSKAEAVKSNGVNGNDPEQAHNDYALSALDWKDGVADLPGSKLKFKMTEFGLEIISTVETEDGQPIEFSTSTSDKNLKKEASSQVGDENHLDDEESSSKKLLEGPPDADEFCCCEICGKYGLRSEFGASGRFCGLTCVGVYTGRRNKGREVSRTVKALDGKVIKRKKRKSRKLTIVKQSSMNGKMKVGQNGTPETPGTKPKGKLEYFNATMDSANPPKPFNWNEYLEKTGAHAADISCFVQENVGKELFIGPASEFQKDMKLEAVDPKHPSYFCVVTVAEVKGARLRLHFDGWSESYDFWANADSEFIFPVNWCSKHGQILHPPRSMTAGNFSWEKYLKDTNSVAAPEHLFKEPFPTRHGFKENMKLEAIDRKNPDLICVATVTNVLGNRFLVHFDEWDDTYDYWCYDDCPYIHQVGWCHSQGRRLTPPNDDEVDTFVWSQYLRATGCKAASPDIFRNRQPTSFRVGHKLEVVDKRNPSLIRVGTISAIDGFKVKISFDGWDEIYDDWFDSDSSDLHPRGWCEKSGYPLEAPITHADKLNTVSCPTPGCRGIGHVKGAKYTTHHSQFGCPYSLQNLSKESCLVDRLAANSMAEDSDWSYERRKNSFGKQSKAHQNSNSTSESKPPSPGLGVCPTPGCNGNGHVTGRFSTHHSASGCPLNEVNREKMYKPILPKSHPSYQKSFMKGHKSARPSIISTRSTNKPEIPSYKTRSKHDQGIQVENASRTRPMSNGQGSGQPSSKNLLSFSLYNNVYNSGISPHINHGSRSSERKIVLGWTCEQVAEHIRSIGCVNQAQVFIDQQIDGEAFLLLQQADIVNILKIKLGPAVKIYSSILKFL</sequence>
<dbReference type="EMBL" id="CACRXK020000009">
    <property type="protein sequence ID" value="CAB3976722.1"/>
    <property type="molecule type" value="Genomic_DNA"/>
</dbReference>
<dbReference type="InterPro" id="IPR004092">
    <property type="entry name" value="Mbt"/>
</dbReference>
<dbReference type="FunFam" id="4.10.320.30:FF:000001">
    <property type="entry name" value="Myelin transcription factor 1-like, a"/>
    <property type="match status" value="1"/>
</dbReference>
<feature type="compositionally biased region" description="Polar residues" evidence="10">
    <location>
        <begin position="937"/>
        <end position="957"/>
    </location>
</feature>
<keyword evidence="9" id="KW-0539">Nucleus</keyword>
<dbReference type="CDD" id="cd20102">
    <property type="entry name" value="MBT_L3MBTL1-like_rpt2"/>
    <property type="match status" value="1"/>
</dbReference>
<dbReference type="Pfam" id="PF02820">
    <property type="entry name" value="MBT"/>
    <property type="match status" value="3"/>
</dbReference>
<comment type="caution">
    <text evidence="11">The sequence shown here is derived from an EMBL/GenBank/DDBJ whole genome shotgun (WGS) entry which is preliminary data.</text>
</comment>
<dbReference type="InterPro" id="IPR038603">
    <property type="entry name" value="Znf_FCS_sf"/>
</dbReference>
<dbReference type="SMART" id="SM00454">
    <property type="entry name" value="SAM"/>
    <property type="match status" value="1"/>
</dbReference>
<dbReference type="GO" id="GO:0008270">
    <property type="term" value="F:zinc ion binding"/>
    <property type="evidence" value="ECO:0007669"/>
    <property type="project" value="UniProtKB-KW"/>
</dbReference>
<dbReference type="SUPFAM" id="SSF47769">
    <property type="entry name" value="SAM/Pointed domain"/>
    <property type="match status" value="1"/>
</dbReference>
<feature type="region of interest" description="Disordered" evidence="10">
    <location>
        <begin position="127"/>
        <end position="180"/>
    </location>
</feature>
<keyword evidence="2" id="KW-0479">Metal-binding</keyword>
<dbReference type="Pfam" id="PF00536">
    <property type="entry name" value="SAM_1"/>
    <property type="match status" value="1"/>
</dbReference>
<dbReference type="Gene3D" id="1.10.150.50">
    <property type="entry name" value="Transcription Factor, Ets-1"/>
    <property type="match status" value="1"/>
</dbReference>
<dbReference type="Gene3D" id="2.30.30.140">
    <property type="match status" value="3"/>
</dbReference>
<dbReference type="SMART" id="SM00561">
    <property type="entry name" value="MBT"/>
    <property type="match status" value="3"/>
</dbReference>
<dbReference type="InterPro" id="IPR050548">
    <property type="entry name" value="PcG_chromatin_remod_factors"/>
</dbReference>
<dbReference type="PANTHER" id="PTHR12247">
    <property type="entry name" value="POLYCOMB GROUP PROTEIN"/>
    <property type="match status" value="1"/>
</dbReference>
<dbReference type="SUPFAM" id="SSF103637">
    <property type="entry name" value="CCHHC domain"/>
    <property type="match status" value="2"/>
</dbReference>
<protein>
    <submittedName>
        <fullName evidence="11">Lethal(3)malignant brain tumor 3 isoform X1</fullName>
    </submittedName>
</protein>
<evidence type="ECO:0000256" key="7">
    <source>
        <dbReference type="ARBA" id="ARBA00023015"/>
    </source>
</evidence>
<feature type="region of interest" description="Disordered" evidence="10">
    <location>
        <begin position="282"/>
        <end position="322"/>
    </location>
</feature>
<feature type="region of interest" description="Disordered" evidence="10">
    <location>
        <begin position="915"/>
        <end position="957"/>
    </location>
</feature>
<dbReference type="AlphaFoldDB" id="A0A7D9H922"/>
<dbReference type="Gene3D" id="3.30.60.160">
    <property type="match status" value="1"/>
</dbReference>
<dbReference type="GO" id="GO:0045892">
    <property type="term" value="P:negative regulation of DNA-templated transcription"/>
    <property type="evidence" value="ECO:0007669"/>
    <property type="project" value="TreeGrafter"/>
</dbReference>
<dbReference type="InterPro" id="IPR001660">
    <property type="entry name" value="SAM"/>
</dbReference>
<feature type="compositionally biased region" description="Low complexity" evidence="10">
    <location>
        <begin position="127"/>
        <end position="143"/>
    </location>
</feature>
<dbReference type="GO" id="GO:0042393">
    <property type="term" value="F:histone binding"/>
    <property type="evidence" value="ECO:0007669"/>
    <property type="project" value="TreeGrafter"/>
</dbReference>
<dbReference type="PROSITE" id="PS51079">
    <property type="entry name" value="MBT"/>
    <property type="match status" value="3"/>
</dbReference>
<dbReference type="Proteomes" id="UP001152795">
    <property type="component" value="Unassembled WGS sequence"/>
</dbReference>
<name>A0A7D9H922_PARCT</name>
<dbReference type="GO" id="GO:0006325">
    <property type="term" value="P:chromatin organization"/>
    <property type="evidence" value="ECO:0007669"/>
    <property type="project" value="UniProtKB-KW"/>
</dbReference>
<evidence type="ECO:0000256" key="10">
    <source>
        <dbReference type="SAM" id="MobiDB-lite"/>
    </source>
</evidence>
<keyword evidence="6" id="KW-0156">Chromatin regulator</keyword>
<evidence type="ECO:0000256" key="5">
    <source>
        <dbReference type="ARBA" id="ARBA00022833"/>
    </source>
</evidence>
<dbReference type="Pfam" id="PF01530">
    <property type="entry name" value="zf-C2HC"/>
    <property type="match status" value="2"/>
</dbReference>
<dbReference type="GO" id="GO:0003682">
    <property type="term" value="F:chromatin binding"/>
    <property type="evidence" value="ECO:0007669"/>
    <property type="project" value="TreeGrafter"/>
</dbReference>
<dbReference type="SUPFAM" id="SSF63748">
    <property type="entry name" value="Tudor/PWWP/MBT"/>
    <property type="match status" value="3"/>
</dbReference>
<dbReference type="CDD" id="cd20101">
    <property type="entry name" value="MBT_L3MBTL1-like_rpt1"/>
    <property type="match status" value="1"/>
</dbReference>
<keyword evidence="8" id="KW-0804">Transcription</keyword>
<dbReference type="InterPro" id="IPR013761">
    <property type="entry name" value="SAM/pointed_sf"/>
</dbReference>
<proteinExistence type="predicted"/>
<feature type="region of interest" description="Disordered" evidence="10">
    <location>
        <begin position="812"/>
        <end position="851"/>
    </location>
</feature>
<dbReference type="OrthoDB" id="8188861at2759"/>
<accession>A0A7D9H922</accession>